<feature type="domain" description="HTH deoR-type" evidence="4">
    <location>
        <begin position="8"/>
        <end position="63"/>
    </location>
</feature>
<dbReference type="GO" id="GO:0003700">
    <property type="term" value="F:DNA-binding transcription factor activity"/>
    <property type="evidence" value="ECO:0007669"/>
    <property type="project" value="InterPro"/>
</dbReference>
<evidence type="ECO:0000313" key="6">
    <source>
        <dbReference type="Proteomes" id="UP000620366"/>
    </source>
</evidence>
<dbReference type="InterPro" id="IPR037171">
    <property type="entry name" value="NagB/RpiA_transferase-like"/>
</dbReference>
<dbReference type="InterPro" id="IPR014036">
    <property type="entry name" value="DeoR-like_C"/>
</dbReference>
<evidence type="ECO:0000313" key="5">
    <source>
        <dbReference type="EMBL" id="MBC8536429.1"/>
    </source>
</evidence>
<dbReference type="SUPFAM" id="SSF100950">
    <property type="entry name" value="NagB/RpiA/CoA transferase-like"/>
    <property type="match status" value="1"/>
</dbReference>
<dbReference type="RefSeq" id="WP_249300257.1">
    <property type="nucleotide sequence ID" value="NZ_JACRSP010000002.1"/>
</dbReference>
<dbReference type="PRINTS" id="PR00037">
    <property type="entry name" value="HTHLACR"/>
</dbReference>
<name>A0A926DFN4_9FIRM</name>
<evidence type="ECO:0000256" key="1">
    <source>
        <dbReference type="ARBA" id="ARBA00023015"/>
    </source>
</evidence>
<dbReference type="InterPro" id="IPR018356">
    <property type="entry name" value="Tscrpt_reg_HTH_DeoR_CS"/>
</dbReference>
<evidence type="ECO:0000256" key="2">
    <source>
        <dbReference type="ARBA" id="ARBA00023125"/>
    </source>
</evidence>
<keyword evidence="6" id="KW-1185">Reference proteome</keyword>
<dbReference type="PANTHER" id="PTHR30363:SF44">
    <property type="entry name" value="AGA OPERON TRANSCRIPTIONAL REPRESSOR-RELATED"/>
    <property type="match status" value="1"/>
</dbReference>
<dbReference type="SUPFAM" id="SSF46785">
    <property type="entry name" value="Winged helix' DNA-binding domain"/>
    <property type="match status" value="1"/>
</dbReference>
<evidence type="ECO:0000259" key="4">
    <source>
        <dbReference type="PROSITE" id="PS51000"/>
    </source>
</evidence>
<dbReference type="PANTHER" id="PTHR30363">
    <property type="entry name" value="HTH-TYPE TRANSCRIPTIONAL REGULATOR SRLR-RELATED"/>
    <property type="match status" value="1"/>
</dbReference>
<dbReference type="Pfam" id="PF00455">
    <property type="entry name" value="DeoRC"/>
    <property type="match status" value="1"/>
</dbReference>
<dbReference type="Proteomes" id="UP000620366">
    <property type="component" value="Unassembled WGS sequence"/>
</dbReference>
<sequence length="261" mass="28502">MKNSRTTIQHRQTQLLKTLRQRRSASVSDLAELLEVSPITIRRDLDYLEEQKLVTRYFGGAQAVGSVTEDDEVAYLSTTTQHLDCKQAVARRAAELLQDGDTVFINSSATALLIYPYITKNVMVITNNGRSLLVNRPVNVELLLTGGEVSGNKQSLVGEFAVQMLSGITATKCVLGVSGISVEGGITSRVIQETAINRTMLQRCSGEKIVVADHTKIGLEHNFFTGNLADVTRLITDSNADPSKLDDIRRAGVIVDVVETI</sequence>
<reference evidence="5" key="1">
    <citation type="submission" date="2020-08" db="EMBL/GenBank/DDBJ databases">
        <title>Genome public.</title>
        <authorList>
            <person name="Liu C."/>
            <person name="Sun Q."/>
        </authorList>
    </citation>
    <scope>NUCLEOTIDE SEQUENCE</scope>
    <source>
        <strain evidence="5">BX7</strain>
    </source>
</reference>
<dbReference type="AlphaFoldDB" id="A0A926DFN4"/>
<comment type="caution">
    <text evidence="5">The sequence shown here is derived from an EMBL/GenBank/DDBJ whole genome shotgun (WGS) entry which is preliminary data.</text>
</comment>
<keyword evidence="1" id="KW-0805">Transcription regulation</keyword>
<proteinExistence type="predicted"/>
<dbReference type="GO" id="GO:0003677">
    <property type="term" value="F:DNA binding"/>
    <property type="evidence" value="ECO:0007669"/>
    <property type="project" value="UniProtKB-KW"/>
</dbReference>
<dbReference type="InterPro" id="IPR036390">
    <property type="entry name" value="WH_DNA-bd_sf"/>
</dbReference>
<dbReference type="EMBL" id="JACRSP010000002">
    <property type="protein sequence ID" value="MBC8536429.1"/>
    <property type="molecule type" value="Genomic_DNA"/>
</dbReference>
<evidence type="ECO:0000256" key="3">
    <source>
        <dbReference type="ARBA" id="ARBA00023163"/>
    </source>
</evidence>
<dbReference type="InterPro" id="IPR001034">
    <property type="entry name" value="DeoR_HTH"/>
</dbReference>
<protein>
    <submittedName>
        <fullName evidence="5">DeoR/GlpR transcriptional regulator</fullName>
    </submittedName>
</protein>
<gene>
    <name evidence="5" type="ORF">H8695_06950</name>
</gene>
<dbReference type="PROSITE" id="PS51000">
    <property type="entry name" value="HTH_DEOR_2"/>
    <property type="match status" value="1"/>
</dbReference>
<organism evidence="5 6">
    <name type="scientific">Feifania hominis</name>
    <dbReference type="NCBI Taxonomy" id="2763660"/>
    <lineage>
        <taxon>Bacteria</taxon>
        <taxon>Bacillati</taxon>
        <taxon>Bacillota</taxon>
        <taxon>Clostridia</taxon>
        <taxon>Eubacteriales</taxon>
        <taxon>Feifaniaceae</taxon>
        <taxon>Feifania</taxon>
    </lineage>
</organism>
<dbReference type="InterPro" id="IPR050313">
    <property type="entry name" value="Carb_Metab_HTH_regulators"/>
</dbReference>
<dbReference type="Gene3D" id="1.10.10.10">
    <property type="entry name" value="Winged helix-like DNA-binding domain superfamily/Winged helix DNA-binding domain"/>
    <property type="match status" value="1"/>
</dbReference>
<dbReference type="SMART" id="SM01134">
    <property type="entry name" value="DeoRC"/>
    <property type="match status" value="1"/>
</dbReference>
<accession>A0A926DFN4</accession>
<keyword evidence="3" id="KW-0804">Transcription</keyword>
<keyword evidence="2" id="KW-0238">DNA-binding</keyword>
<dbReference type="PROSITE" id="PS00894">
    <property type="entry name" value="HTH_DEOR_1"/>
    <property type="match status" value="1"/>
</dbReference>
<dbReference type="Pfam" id="PF08220">
    <property type="entry name" value="HTH_DeoR"/>
    <property type="match status" value="1"/>
</dbReference>
<dbReference type="SMART" id="SM00420">
    <property type="entry name" value="HTH_DEOR"/>
    <property type="match status" value="1"/>
</dbReference>
<dbReference type="InterPro" id="IPR036388">
    <property type="entry name" value="WH-like_DNA-bd_sf"/>
</dbReference>